<protein>
    <submittedName>
        <fullName evidence="1">Uncharacterized protein</fullName>
    </submittedName>
</protein>
<dbReference type="AlphaFoldDB" id="D7SLT1"/>
<sequence length="54" mass="5973">MMRWGRTGSAASCPYTQCVACELQHKEDYRRAQSNLGMCTLIDSICTPCTEVGV</sequence>
<dbReference type="Proteomes" id="UP000009183">
    <property type="component" value="Chromosome 15"/>
</dbReference>
<evidence type="ECO:0000313" key="1">
    <source>
        <dbReference type="EMBL" id="CBI16609.3"/>
    </source>
</evidence>
<organism evidence="1 2">
    <name type="scientific">Vitis vinifera</name>
    <name type="common">Grape</name>
    <dbReference type="NCBI Taxonomy" id="29760"/>
    <lineage>
        <taxon>Eukaryota</taxon>
        <taxon>Viridiplantae</taxon>
        <taxon>Streptophyta</taxon>
        <taxon>Embryophyta</taxon>
        <taxon>Tracheophyta</taxon>
        <taxon>Spermatophyta</taxon>
        <taxon>Magnoliopsida</taxon>
        <taxon>eudicotyledons</taxon>
        <taxon>Gunneridae</taxon>
        <taxon>Pentapetalae</taxon>
        <taxon>rosids</taxon>
        <taxon>Vitales</taxon>
        <taxon>Vitaceae</taxon>
        <taxon>Viteae</taxon>
        <taxon>Vitis</taxon>
    </lineage>
</organism>
<proteinExistence type="predicted"/>
<accession>D7SLT1</accession>
<name>D7SLT1_VITVI</name>
<dbReference type="HOGENOM" id="CLU_3054272_0_0_1"/>
<gene>
    <name evidence="1" type="ordered locus">VIT_15s0021g02400</name>
</gene>
<reference evidence="2" key="1">
    <citation type="journal article" date="2007" name="Nature">
        <title>The grapevine genome sequence suggests ancestral hexaploidization in major angiosperm phyla.</title>
        <authorList>
            <consortium name="The French-Italian Public Consortium for Grapevine Genome Characterization."/>
            <person name="Jaillon O."/>
            <person name="Aury J.-M."/>
            <person name="Noel B."/>
            <person name="Policriti A."/>
            <person name="Clepet C."/>
            <person name="Casagrande A."/>
            <person name="Choisne N."/>
            <person name="Aubourg S."/>
            <person name="Vitulo N."/>
            <person name="Jubin C."/>
            <person name="Vezzi A."/>
            <person name="Legeai F."/>
            <person name="Hugueney P."/>
            <person name="Dasilva C."/>
            <person name="Horner D."/>
            <person name="Mica E."/>
            <person name="Jublot D."/>
            <person name="Poulain J."/>
            <person name="Bruyere C."/>
            <person name="Billault A."/>
            <person name="Segurens B."/>
            <person name="Gouyvenoux M."/>
            <person name="Ugarte E."/>
            <person name="Cattonaro F."/>
            <person name="Anthouard V."/>
            <person name="Vico V."/>
            <person name="Del Fabbro C."/>
            <person name="Alaux M."/>
            <person name="Di Gaspero G."/>
            <person name="Dumas V."/>
            <person name="Felice N."/>
            <person name="Paillard S."/>
            <person name="Juman I."/>
            <person name="Moroldo M."/>
            <person name="Scalabrin S."/>
            <person name="Canaguier A."/>
            <person name="Le Clainche I."/>
            <person name="Malacrida G."/>
            <person name="Durand E."/>
            <person name="Pesole G."/>
            <person name="Laucou V."/>
            <person name="Chatelet P."/>
            <person name="Merdinoglu D."/>
            <person name="Delledonne M."/>
            <person name="Pezzotti M."/>
            <person name="Lecharny A."/>
            <person name="Scarpelli C."/>
            <person name="Artiguenave F."/>
            <person name="Pe M.E."/>
            <person name="Valle G."/>
            <person name="Morgante M."/>
            <person name="Caboche M."/>
            <person name="Adam-Blondon A.-F."/>
            <person name="Weissenbach J."/>
            <person name="Quetier F."/>
            <person name="Wincker P."/>
        </authorList>
    </citation>
    <scope>NUCLEOTIDE SEQUENCE [LARGE SCALE GENOMIC DNA]</scope>
    <source>
        <strain evidence="2">cv. Pinot noir / PN40024</strain>
    </source>
</reference>
<dbReference type="InParanoid" id="D7SLT1"/>
<dbReference type="PaxDb" id="29760-VIT_15s0021g02400.t01"/>
<evidence type="ECO:0000313" key="2">
    <source>
        <dbReference type="Proteomes" id="UP000009183"/>
    </source>
</evidence>
<keyword evidence="2" id="KW-1185">Reference proteome</keyword>
<dbReference type="EMBL" id="FN594952">
    <property type="protein sequence ID" value="CBI16609.3"/>
    <property type="molecule type" value="Genomic_DNA"/>
</dbReference>